<accession>A0A2R7UAL2</accession>
<dbReference type="Proteomes" id="UP000244874">
    <property type="component" value="Unassembled WGS sequence"/>
</dbReference>
<protein>
    <submittedName>
        <fullName evidence="1">DUF1524 domain-containing protein</fullName>
    </submittedName>
</protein>
<sequence length="147" mass="16540">MTISMIVKGRYRPIAALRKVPQSAKAASHERCLRPSAILHHVRLQLTLILEFRNACISAPLYPNRLDTAKTCSLLTELEGGSRLSVKSEEPETPDLSALDIDHILPRSWHVPLDAERWQRGSRQRRVGYRSDCALLRHIDALAAPDS</sequence>
<dbReference type="EMBL" id="QANO01000193">
    <property type="protein sequence ID" value="PTU49217.1"/>
    <property type="molecule type" value="Genomic_DNA"/>
</dbReference>
<reference evidence="1 2" key="1">
    <citation type="submission" date="2018-04" db="EMBL/GenBank/DDBJ databases">
        <authorList>
            <person name="Go L.Y."/>
            <person name="Mitchell J.A."/>
        </authorList>
    </citation>
    <scope>NUCLEOTIDE SEQUENCE [LARGE SCALE GENOMIC DNA]</scope>
    <source>
        <strain evidence="1 2">KCJK7865</strain>
    </source>
</reference>
<proteinExistence type="predicted"/>
<gene>
    <name evidence="1" type="ORF">DBB42_26605</name>
</gene>
<dbReference type="AlphaFoldDB" id="A0A2R7UAL2"/>
<organism evidence="1 2">
    <name type="scientific">Pseudomonas plecoglossicida</name>
    <dbReference type="NCBI Taxonomy" id="70775"/>
    <lineage>
        <taxon>Bacteria</taxon>
        <taxon>Pseudomonadati</taxon>
        <taxon>Pseudomonadota</taxon>
        <taxon>Gammaproteobacteria</taxon>
        <taxon>Pseudomonadales</taxon>
        <taxon>Pseudomonadaceae</taxon>
        <taxon>Pseudomonas</taxon>
    </lineage>
</organism>
<evidence type="ECO:0000313" key="1">
    <source>
        <dbReference type="EMBL" id="PTU49217.1"/>
    </source>
</evidence>
<comment type="caution">
    <text evidence="1">The sequence shown here is derived from an EMBL/GenBank/DDBJ whole genome shotgun (WGS) entry which is preliminary data.</text>
</comment>
<evidence type="ECO:0000313" key="2">
    <source>
        <dbReference type="Proteomes" id="UP000244874"/>
    </source>
</evidence>
<name>A0A2R7UAL2_PSEDL</name>